<evidence type="ECO:0000313" key="1">
    <source>
        <dbReference type="EMBL" id="EIJ42179.1"/>
    </source>
</evidence>
<evidence type="ECO:0000313" key="2">
    <source>
        <dbReference type="Proteomes" id="UP000005744"/>
    </source>
</evidence>
<protein>
    <submittedName>
        <fullName evidence="1">Uncharacterized protein</fullName>
    </submittedName>
</protein>
<accession>I3CEY6</accession>
<name>I3CEY6_9GAMM</name>
<dbReference type="OrthoDB" id="8727862at2"/>
<dbReference type="EMBL" id="JH600070">
    <property type="protein sequence ID" value="EIJ42179.1"/>
    <property type="molecule type" value="Genomic_DNA"/>
</dbReference>
<dbReference type="Proteomes" id="UP000005744">
    <property type="component" value="Unassembled WGS sequence"/>
</dbReference>
<organism evidence="1 2">
    <name type="scientific">Beggiatoa alba B18LD</name>
    <dbReference type="NCBI Taxonomy" id="395493"/>
    <lineage>
        <taxon>Bacteria</taxon>
        <taxon>Pseudomonadati</taxon>
        <taxon>Pseudomonadota</taxon>
        <taxon>Gammaproteobacteria</taxon>
        <taxon>Thiotrichales</taxon>
        <taxon>Thiotrichaceae</taxon>
        <taxon>Beggiatoa</taxon>
    </lineage>
</organism>
<dbReference type="RefSeq" id="WP_002684889.1">
    <property type="nucleotide sequence ID" value="NZ_JH600070.1"/>
</dbReference>
<reference evidence="1 2" key="1">
    <citation type="submission" date="2011-11" db="EMBL/GenBank/DDBJ databases">
        <title>Improved High-Quality Draft sequence of Beggiatoa alba B18lD.</title>
        <authorList>
            <consortium name="US DOE Joint Genome Institute"/>
            <person name="Lucas S."/>
            <person name="Han J."/>
            <person name="Lapidus A."/>
            <person name="Cheng J.-F."/>
            <person name="Goodwin L."/>
            <person name="Pitluck S."/>
            <person name="Peters L."/>
            <person name="Mikhailova N."/>
            <person name="Held B."/>
            <person name="Detter J.C."/>
            <person name="Han C."/>
            <person name="Tapia R."/>
            <person name="Land M."/>
            <person name="Hauser L."/>
            <person name="Kyrpides N."/>
            <person name="Ivanova N."/>
            <person name="Pagani I."/>
            <person name="Samuel K."/>
            <person name="Teske A."/>
            <person name="Mueller J."/>
            <person name="Woyke T."/>
        </authorList>
    </citation>
    <scope>NUCLEOTIDE SEQUENCE [LARGE SCALE GENOMIC DNA]</scope>
    <source>
        <strain evidence="1 2">B18LD</strain>
    </source>
</reference>
<proteinExistence type="predicted"/>
<sequence length="79" mass="8965">MRKRKIMQIMPAEGWAAVFHDQNGVDSFEPIVCFALIWHVYSAEDEALEYHVIPMVSTDKGIVLADENPSYVTAVKKNL</sequence>
<gene>
    <name evidence="1" type="ORF">BegalDRAFT_1282</name>
</gene>
<dbReference type="AlphaFoldDB" id="I3CEY6"/>
<keyword evidence="2" id="KW-1185">Reference proteome</keyword>
<dbReference type="HOGENOM" id="CLU_2598936_0_0_6"/>